<evidence type="ECO:0000256" key="7">
    <source>
        <dbReference type="SAM" id="MobiDB-lite"/>
    </source>
</evidence>
<dbReference type="PANTHER" id="PTHR15608:SF0">
    <property type="entry name" value="HIV TAT-SPECIFIC FACTOR 1"/>
    <property type="match status" value="1"/>
</dbReference>
<dbReference type="KEGG" id="goe:100900549"/>
<sequence>MSGNDDDDDFERQLRLEQQEKASAADGASDPYTYTDPTDGTAYEWDHEKRAWFPKINEDFIAMYQSNYGYAPAPEESTSKSTEPEKPPPKDNNDEVEASSEKEEDSEKQPSSSDAAEVAGSEILKKKGLKNAQKRPATWFELDDAHNTKVYVSGLPTEDFDDEKFMEMMSKYGMLFKDASGKYRAKLYKDANGKLKGDGICTYLKVESVDLAIQLLDGSQMGDQQVHVERARFQMKGEFDPSKKPKPLMKKEKEKLKKKIEKLFAWKPDKLRGERNKWENTVVIRNFFEPQEFDQDPRLVLEYQKDLREECESKFGETKKVVIYDRNPQGVATVTFKDVEHADACITTMKGRFFAGRQLEADHWDGKEKFKIVESEEQLEERMKKWDEFLEKE</sequence>
<keyword evidence="4 6" id="KW-0694">RNA-binding</keyword>
<evidence type="ECO:0000256" key="2">
    <source>
        <dbReference type="ARBA" id="ARBA00022664"/>
    </source>
</evidence>
<feature type="region of interest" description="Disordered" evidence="7">
    <location>
        <begin position="1"/>
        <end position="41"/>
    </location>
</feature>
<dbReference type="GO" id="GO:0003723">
    <property type="term" value="F:RNA binding"/>
    <property type="evidence" value="ECO:0007669"/>
    <property type="project" value="UniProtKB-UniRule"/>
</dbReference>
<feature type="domain" description="RRM" evidence="8">
    <location>
        <begin position="280"/>
        <end position="366"/>
    </location>
</feature>
<name>A0AAJ6VYQ3_9ACAR</name>
<dbReference type="InterPro" id="IPR012677">
    <property type="entry name" value="Nucleotide-bd_a/b_plait_sf"/>
</dbReference>
<organism evidence="9 10">
    <name type="scientific">Galendromus occidentalis</name>
    <name type="common">western predatory mite</name>
    <dbReference type="NCBI Taxonomy" id="34638"/>
    <lineage>
        <taxon>Eukaryota</taxon>
        <taxon>Metazoa</taxon>
        <taxon>Ecdysozoa</taxon>
        <taxon>Arthropoda</taxon>
        <taxon>Chelicerata</taxon>
        <taxon>Arachnida</taxon>
        <taxon>Acari</taxon>
        <taxon>Parasitiformes</taxon>
        <taxon>Mesostigmata</taxon>
        <taxon>Gamasina</taxon>
        <taxon>Phytoseioidea</taxon>
        <taxon>Phytoseiidae</taxon>
        <taxon>Typhlodrominae</taxon>
        <taxon>Galendromus</taxon>
    </lineage>
</organism>
<dbReference type="InterPro" id="IPR034392">
    <property type="entry name" value="TatSF1-like_RRM1"/>
</dbReference>
<dbReference type="SUPFAM" id="SSF54928">
    <property type="entry name" value="RNA-binding domain, RBD"/>
    <property type="match status" value="2"/>
</dbReference>
<protein>
    <submittedName>
        <fullName evidence="10">HIV Tat-specific factor 1</fullName>
    </submittedName>
</protein>
<evidence type="ECO:0000256" key="5">
    <source>
        <dbReference type="ARBA" id="ARBA00023187"/>
    </source>
</evidence>
<evidence type="ECO:0000259" key="8">
    <source>
        <dbReference type="PROSITE" id="PS50102"/>
    </source>
</evidence>
<evidence type="ECO:0000313" key="10">
    <source>
        <dbReference type="RefSeq" id="XP_003744108.1"/>
    </source>
</evidence>
<feature type="compositionally biased region" description="Basic and acidic residues" evidence="7">
    <location>
        <begin position="82"/>
        <end position="108"/>
    </location>
</feature>
<evidence type="ECO:0000256" key="1">
    <source>
        <dbReference type="ARBA" id="ARBA00007747"/>
    </source>
</evidence>
<dbReference type="GeneID" id="100900549"/>
<dbReference type="CDD" id="cd12282">
    <property type="entry name" value="RRM2_TatSF1_like"/>
    <property type="match status" value="1"/>
</dbReference>
<dbReference type="GO" id="GO:0000398">
    <property type="term" value="P:mRNA splicing, via spliceosome"/>
    <property type="evidence" value="ECO:0007669"/>
    <property type="project" value="InterPro"/>
</dbReference>
<reference evidence="10" key="1">
    <citation type="submission" date="2025-08" db="UniProtKB">
        <authorList>
            <consortium name="RefSeq"/>
        </authorList>
    </citation>
    <scope>IDENTIFICATION</scope>
</reference>
<dbReference type="PROSITE" id="PS50102">
    <property type="entry name" value="RRM"/>
    <property type="match status" value="2"/>
</dbReference>
<evidence type="ECO:0000256" key="4">
    <source>
        <dbReference type="ARBA" id="ARBA00022884"/>
    </source>
</evidence>
<dbReference type="Pfam" id="PF00076">
    <property type="entry name" value="RRM_1"/>
    <property type="match status" value="1"/>
</dbReference>
<comment type="similarity">
    <text evidence="1">Belongs to the HTATSF1 family.</text>
</comment>
<keyword evidence="5" id="KW-0508">mRNA splicing</keyword>
<dbReference type="Proteomes" id="UP000694867">
    <property type="component" value="Unplaced"/>
</dbReference>
<dbReference type="Gene3D" id="3.30.70.330">
    <property type="match status" value="2"/>
</dbReference>
<gene>
    <name evidence="10" type="primary">LOC100900549</name>
</gene>
<dbReference type="InterPro" id="IPR000504">
    <property type="entry name" value="RRM_dom"/>
</dbReference>
<dbReference type="GO" id="GO:0005684">
    <property type="term" value="C:U2-type spliceosomal complex"/>
    <property type="evidence" value="ECO:0007669"/>
    <property type="project" value="TreeGrafter"/>
</dbReference>
<dbReference type="PANTHER" id="PTHR15608">
    <property type="entry name" value="SPLICING FACTOR U2AF-ASSOCIATED PROTEIN 2"/>
    <property type="match status" value="1"/>
</dbReference>
<dbReference type="InterPro" id="IPR035979">
    <property type="entry name" value="RBD_domain_sf"/>
</dbReference>
<keyword evidence="3" id="KW-0677">Repeat</keyword>
<dbReference type="InterPro" id="IPR034393">
    <property type="entry name" value="TatSF1-like"/>
</dbReference>
<keyword evidence="9" id="KW-1185">Reference proteome</keyword>
<accession>A0AAJ6VYQ3</accession>
<feature type="compositionally biased region" description="Low complexity" evidence="7">
    <location>
        <begin position="30"/>
        <end position="39"/>
    </location>
</feature>
<dbReference type="CDD" id="cd12281">
    <property type="entry name" value="RRM1_TatSF1_like"/>
    <property type="match status" value="1"/>
</dbReference>
<dbReference type="SMART" id="SM00360">
    <property type="entry name" value="RRM"/>
    <property type="match status" value="2"/>
</dbReference>
<dbReference type="GO" id="GO:0005686">
    <property type="term" value="C:U2 snRNP"/>
    <property type="evidence" value="ECO:0007669"/>
    <property type="project" value="TreeGrafter"/>
</dbReference>
<feature type="domain" description="RRM" evidence="8">
    <location>
        <begin position="148"/>
        <end position="233"/>
    </location>
</feature>
<feature type="compositionally biased region" description="Basic and acidic residues" evidence="7">
    <location>
        <begin position="11"/>
        <end position="20"/>
    </location>
</feature>
<proteinExistence type="inferred from homology"/>
<dbReference type="AlphaFoldDB" id="A0AAJ6VYQ3"/>
<evidence type="ECO:0000256" key="6">
    <source>
        <dbReference type="PROSITE-ProRule" id="PRU00176"/>
    </source>
</evidence>
<evidence type="ECO:0000256" key="3">
    <source>
        <dbReference type="ARBA" id="ARBA00022737"/>
    </source>
</evidence>
<feature type="compositionally biased region" description="Acidic residues" evidence="7">
    <location>
        <begin position="1"/>
        <end position="10"/>
    </location>
</feature>
<dbReference type="FunFam" id="3.30.70.330:FF:000105">
    <property type="entry name" value="HIV Tat-specific factor 1 homolog"/>
    <property type="match status" value="1"/>
</dbReference>
<dbReference type="RefSeq" id="XP_003744108.1">
    <property type="nucleotide sequence ID" value="XM_003744060.1"/>
</dbReference>
<keyword evidence="2" id="KW-0507">mRNA processing</keyword>
<feature type="region of interest" description="Disordered" evidence="7">
    <location>
        <begin position="70"/>
        <end position="129"/>
    </location>
</feature>
<dbReference type="CTD" id="40369"/>
<evidence type="ECO:0000313" key="9">
    <source>
        <dbReference type="Proteomes" id="UP000694867"/>
    </source>
</evidence>